<dbReference type="CDD" id="cd00038">
    <property type="entry name" value="CAP_ED"/>
    <property type="match status" value="1"/>
</dbReference>
<dbReference type="GO" id="GO:0003677">
    <property type="term" value="F:DNA binding"/>
    <property type="evidence" value="ECO:0007669"/>
    <property type="project" value="UniProtKB-KW"/>
</dbReference>
<dbReference type="GO" id="GO:0003700">
    <property type="term" value="F:DNA-binding transcription factor activity"/>
    <property type="evidence" value="ECO:0007669"/>
    <property type="project" value="InterPro"/>
</dbReference>
<dbReference type="GO" id="GO:0005829">
    <property type="term" value="C:cytosol"/>
    <property type="evidence" value="ECO:0007669"/>
    <property type="project" value="TreeGrafter"/>
</dbReference>
<dbReference type="Gene3D" id="2.60.120.10">
    <property type="entry name" value="Jelly Rolls"/>
    <property type="match status" value="1"/>
</dbReference>
<name>A0A7Z7BS82_9HYPH</name>
<dbReference type="InterPro" id="IPR012318">
    <property type="entry name" value="HTH_CRP"/>
</dbReference>
<evidence type="ECO:0000313" key="6">
    <source>
        <dbReference type="EMBL" id="SDK40356.1"/>
    </source>
</evidence>
<dbReference type="Gene3D" id="1.10.10.10">
    <property type="entry name" value="Winged helix-like DNA-binding domain superfamily/Winged helix DNA-binding domain"/>
    <property type="match status" value="1"/>
</dbReference>
<dbReference type="Pfam" id="PF00027">
    <property type="entry name" value="cNMP_binding"/>
    <property type="match status" value="1"/>
</dbReference>
<evidence type="ECO:0000256" key="1">
    <source>
        <dbReference type="ARBA" id="ARBA00023015"/>
    </source>
</evidence>
<keyword evidence="2" id="KW-0238">DNA-binding</keyword>
<protein>
    <submittedName>
        <fullName evidence="6">CRP/FNR family transcriptional regulator, nitrogen fixation regulation protein</fullName>
    </submittedName>
</protein>
<dbReference type="SUPFAM" id="SSF46785">
    <property type="entry name" value="Winged helix' DNA-binding domain"/>
    <property type="match status" value="1"/>
</dbReference>
<comment type="caution">
    <text evidence="6">The sequence shown here is derived from an EMBL/GenBank/DDBJ whole genome shotgun (WGS) entry which is preliminary data.</text>
</comment>
<dbReference type="SMART" id="SM00100">
    <property type="entry name" value="cNMP"/>
    <property type="match status" value="1"/>
</dbReference>
<sequence length="213" mass="23769">MLASASVSYSPCGPSALTVQPMAVLRPRPVFFHASDTEIYAQGEKSGSLYRIEYGAVRIYRLLTDGRRQVVAFHMQGETFGFEAYGFRSFYAEAIVPTGLTPVEAEGSEPHRSDLMALALRSMIRAQEHLLVVGRQSALEKLAVFLLDLDHQQGDDGIIDLPMTRTDIGDYLGMTIETVSRSMSKLREKGIVRLKNTRCIEILRRDKLQAISE</sequence>
<gene>
    <name evidence="6" type="ORF">SAMN05428983_4852</name>
</gene>
<dbReference type="SMART" id="SM00419">
    <property type="entry name" value="HTH_CRP"/>
    <property type="match status" value="1"/>
</dbReference>
<dbReference type="EMBL" id="FNEW01000008">
    <property type="protein sequence ID" value="SDK40356.1"/>
    <property type="molecule type" value="Genomic_DNA"/>
</dbReference>
<dbReference type="Proteomes" id="UP000198917">
    <property type="component" value="Unassembled WGS sequence"/>
</dbReference>
<reference evidence="6 7" key="1">
    <citation type="submission" date="2016-10" db="EMBL/GenBank/DDBJ databases">
        <authorList>
            <person name="Varghese N."/>
            <person name="Submissions S."/>
        </authorList>
    </citation>
    <scope>NUCLEOTIDE SEQUENCE [LARGE SCALE GENOMIC DNA]</scope>
    <source>
        <strain evidence="6 7">PDC82</strain>
    </source>
</reference>
<dbReference type="PANTHER" id="PTHR24567">
    <property type="entry name" value="CRP FAMILY TRANSCRIPTIONAL REGULATORY PROTEIN"/>
    <property type="match status" value="1"/>
</dbReference>
<dbReference type="AlphaFoldDB" id="A0A7Z7BS82"/>
<keyword evidence="3" id="KW-0804">Transcription</keyword>
<dbReference type="SUPFAM" id="SSF51206">
    <property type="entry name" value="cAMP-binding domain-like"/>
    <property type="match status" value="1"/>
</dbReference>
<proteinExistence type="predicted"/>
<dbReference type="InterPro" id="IPR018490">
    <property type="entry name" value="cNMP-bd_dom_sf"/>
</dbReference>
<dbReference type="InterPro" id="IPR018335">
    <property type="entry name" value="Tscrpt_reg_HTH_Crp-type_CS"/>
</dbReference>
<dbReference type="PROSITE" id="PS50042">
    <property type="entry name" value="CNMP_BINDING_3"/>
    <property type="match status" value="1"/>
</dbReference>
<evidence type="ECO:0000259" key="5">
    <source>
        <dbReference type="PROSITE" id="PS51063"/>
    </source>
</evidence>
<dbReference type="PROSITE" id="PS00042">
    <property type="entry name" value="HTH_CRP_1"/>
    <property type="match status" value="1"/>
</dbReference>
<dbReference type="PROSITE" id="PS51063">
    <property type="entry name" value="HTH_CRP_2"/>
    <property type="match status" value="1"/>
</dbReference>
<feature type="domain" description="Cyclic nucleotide-binding" evidence="4">
    <location>
        <begin position="32"/>
        <end position="81"/>
    </location>
</feature>
<dbReference type="InterPro" id="IPR036390">
    <property type="entry name" value="WH_DNA-bd_sf"/>
</dbReference>
<evidence type="ECO:0000259" key="4">
    <source>
        <dbReference type="PROSITE" id="PS50042"/>
    </source>
</evidence>
<dbReference type="Pfam" id="PF13545">
    <property type="entry name" value="HTH_Crp_2"/>
    <property type="match status" value="1"/>
</dbReference>
<accession>A0A7Z7BS82</accession>
<dbReference type="CDD" id="cd00092">
    <property type="entry name" value="HTH_CRP"/>
    <property type="match status" value="1"/>
</dbReference>
<evidence type="ECO:0000256" key="2">
    <source>
        <dbReference type="ARBA" id="ARBA00023125"/>
    </source>
</evidence>
<evidence type="ECO:0000256" key="3">
    <source>
        <dbReference type="ARBA" id="ARBA00023163"/>
    </source>
</evidence>
<organism evidence="6 7">
    <name type="scientific">Agrobacterium fabrum</name>
    <dbReference type="NCBI Taxonomy" id="1176649"/>
    <lineage>
        <taxon>Bacteria</taxon>
        <taxon>Pseudomonadati</taxon>
        <taxon>Pseudomonadota</taxon>
        <taxon>Alphaproteobacteria</taxon>
        <taxon>Hyphomicrobiales</taxon>
        <taxon>Rhizobiaceae</taxon>
        <taxon>Rhizobium/Agrobacterium group</taxon>
        <taxon>Agrobacterium</taxon>
        <taxon>Agrobacterium tumefaciens complex</taxon>
    </lineage>
</organism>
<dbReference type="PRINTS" id="PR00034">
    <property type="entry name" value="HTHCRP"/>
</dbReference>
<keyword evidence="1" id="KW-0805">Transcription regulation</keyword>
<dbReference type="InterPro" id="IPR000595">
    <property type="entry name" value="cNMP-bd_dom"/>
</dbReference>
<dbReference type="InterPro" id="IPR050397">
    <property type="entry name" value="Env_Response_Regulators"/>
</dbReference>
<dbReference type="InterPro" id="IPR014710">
    <property type="entry name" value="RmlC-like_jellyroll"/>
</dbReference>
<dbReference type="InterPro" id="IPR036388">
    <property type="entry name" value="WH-like_DNA-bd_sf"/>
</dbReference>
<evidence type="ECO:0000313" key="7">
    <source>
        <dbReference type="Proteomes" id="UP000198917"/>
    </source>
</evidence>
<feature type="domain" description="HTH crp-type" evidence="5">
    <location>
        <begin position="136"/>
        <end position="206"/>
    </location>
</feature>
<dbReference type="PANTHER" id="PTHR24567:SF75">
    <property type="entry name" value="FUMARATE AND NITRATE REDUCTION REGULATORY PROTEIN"/>
    <property type="match status" value="1"/>
</dbReference>